<reference evidence="2" key="1">
    <citation type="submission" date="2014-03" db="EMBL/GenBank/DDBJ databases">
        <authorList>
            <person name="Aksoy S."/>
            <person name="Warren W."/>
            <person name="Wilson R.K."/>
        </authorList>
    </citation>
    <scope>NUCLEOTIDE SEQUENCE [LARGE SCALE GENOMIC DNA]</scope>
    <source>
        <strain evidence="2">IAEA</strain>
    </source>
</reference>
<reference evidence="1" key="2">
    <citation type="submission" date="2020-05" db="UniProtKB">
        <authorList>
            <consortium name="EnsemblMetazoa"/>
        </authorList>
    </citation>
    <scope>IDENTIFICATION</scope>
    <source>
        <strain evidence="1">IAEA</strain>
    </source>
</reference>
<dbReference type="Proteomes" id="UP000092445">
    <property type="component" value="Unassembled WGS sequence"/>
</dbReference>
<protein>
    <submittedName>
        <fullName evidence="1">Uncharacterized protein</fullName>
    </submittedName>
</protein>
<keyword evidence="2" id="KW-1185">Reference proteome</keyword>
<dbReference type="AlphaFoldDB" id="A0A1A9ZDT6"/>
<proteinExistence type="predicted"/>
<evidence type="ECO:0000313" key="2">
    <source>
        <dbReference type="Proteomes" id="UP000092445"/>
    </source>
</evidence>
<name>A0A1A9ZDT6_GLOPL</name>
<sequence>MNTNCKQQHIVRNSNFTAINNESENGRMIDNDSEKISLRRNSNSQGNLLFLINEVRSHIKRQATLGGGPIENVSQQQRRFMHSASDSAFTSSNAANSTNRSRYTRSWRMNLNNVLSMCYTMINVANWEQHKAILPAVIQFFKDEFKAKMMSVDIRLMINNFITTIDELLKDLPDELGVNRDRYKSLADEMDSTFAELAGY</sequence>
<dbReference type="VEuPathDB" id="VectorBase:GPAI011624"/>
<accession>A0A1A9ZDT6</accession>
<organism evidence="1 2">
    <name type="scientific">Glossina pallidipes</name>
    <name type="common">Tsetse fly</name>
    <dbReference type="NCBI Taxonomy" id="7398"/>
    <lineage>
        <taxon>Eukaryota</taxon>
        <taxon>Metazoa</taxon>
        <taxon>Ecdysozoa</taxon>
        <taxon>Arthropoda</taxon>
        <taxon>Hexapoda</taxon>
        <taxon>Insecta</taxon>
        <taxon>Pterygota</taxon>
        <taxon>Neoptera</taxon>
        <taxon>Endopterygota</taxon>
        <taxon>Diptera</taxon>
        <taxon>Brachycera</taxon>
        <taxon>Muscomorpha</taxon>
        <taxon>Hippoboscoidea</taxon>
        <taxon>Glossinidae</taxon>
        <taxon>Glossina</taxon>
    </lineage>
</organism>
<dbReference type="EnsemblMetazoa" id="GPAI011624-RA">
    <property type="protein sequence ID" value="GPAI011624-PA"/>
    <property type="gene ID" value="GPAI011624"/>
</dbReference>
<evidence type="ECO:0000313" key="1">
    <source>
        <dbReference type="EnsemblMetazoa" id="GPAI011624-PA"/>
    </source>
</evidence>
<dbReference type="SUPFAM" id="SSF57997">
    <property type="entry name" value="Tropomyosin"/>
    <property type="match status" value="1"/>
</dbReference>